<dbReference type="STRING" id="1082933.A6B35_19040"/>
<name>G6YHK1_9HYPH</name>
<proteinExistence type="predicted"/>
<sequence length="151" mass="16838">MDKALERQSTAMELLENMFDVEMRFLQSGSGNIEMLTGAFHSDVVVHEPQSLPYSGDWSGLEGIAALFQKMQESWSNVAVENLQAAQNDDIVFMSCTLSLTSRANGMTIRQPFAEVLRFRDGRLFEGTPFYYDTSEILAALAKPTDAARTN</sequence>
<dbReference type="RefSeq" id="WP_006205224.1">
    <property type="nucleotide sequence ID" value="NZ_AGSN01000186.1"/>
</dbReference>
<feature type="domain" description="SnoaL-like" evidence="1">
    <location>
        <begin position="30"/>
        <end position="126"/>
    </location>
</feature>
<dbReference type="Pfam" id="PF12680">
    <property type="entry name" value="SnoaL_2"/>
    <property type="match status" value="1"/>
</dbReference>
<dbReference type="KEGG" id="mamo:A6B35_19040"/>
<accession>G6YHK1</accession>
<evidence type="ECO:0000259" key="1">
    <source>
        <dbReference type="Pfam" id="PF12680"/>
    </source>
</evidence>
<dbReference type="Gene3D" id="3.10.450.50">
    <property type="match status" value="1"/>
</dbReference>
<dbReference type="InterPro" id="IPR032710">
    <property type="entry name" value="NTF2-like_dom_sf"/>
</dbReference>
<protein>
    <recommendedName>
        <fullName evidence="1">SnoaL-like domain-containing protein</fullName>
    </recommendedName>
</protein>
<evidence type="ECO:0000313" key="3">
    <source>
        <dbReference type="Proteomes" id="UP000002949"/>
    </source>
</evidence>
<reference evidence="2 3" key="1">
    <citation type="journal article" date="2012" name="J. Bacteriol.">
        <title>Draft Genome Sequence of Plant Growth-Promoting Rhizobium Mesorhizobium amorphae, Isolated from Zinc-Lead Mine Tailings.</title>
        <authorList>
            <person name="Hao X."/>
            <person name="Lin Y."/>
            <person name="Johnstone L."/>
            <person name="Baltrus D.A."/>
            <person name="Miller S.J."/>
            <person name="Wei G."/>
            <person name="Rensing C."/>
        </authorList>
    </citation>
    <scope>NUCLEOTIDE SEQUENCE [LARGE SCALE GENOMIC DNA]</scope>
    <source>
        <strain evidence="2 3">CCNWGS0123</strain>
    </source>
</reference>
<dbReference type="PANTHER" id="PTHR41252">
    <property type="entry name" value="BLR2505 PROTEIN"/>
    <property type="match status" value="1"/>
</dbReference>
<dbReference type="EMBL" id="AGSN01000186">
    <property type="protein sequence ID" value="EHH07789.1"/>
    <property type="molecule type" value="Genomic_DNA"/>
</dbReference>
<dbReference type="AlphaFoldDB" id="G6YHK1"/>
<evidence type="ECO:0000313" key="2">
    <source>
        <dbReference type="EMBL" id="EHH07789.1"/>
    </source>
</evidence>
<organism evidence="2 3">
    <name type="scientific">Mesorhizobium amorphae CCNWGS0123</name>
    <dbReference type="NCBI Taxonomy" id="1082933"/>
    <lineage>
        <taxon>Bacteria</taxon>
        <taxon>Pseudomonadati</taxon>
        <taxon>Pseudomonadota</taxon>
        <taxon>Alphaproteobacteria</taxon>
        <taxon>Hyphomicrobiales</taxon>
        <taxon>Phyllobacteriaceae</taxon>
        <taxon>Mesorhizobium</taxon>
    </lineage>
</organism>
<dbReference type="PANTHER" id="PTHR41252:SF1">
    <property type="entry name" value="BLR2505 PROTEIN"/>
    <property type="match status" value="1"/>
</dbReference>
<dbReference type="PATRIC" id="fig|1082933.3.peg.5314"/>
<keyword evidence="3" id="KW-1185">Reference proteome</keyword>
<dbReference type="SUPFAM" id="SSF54427">
    <property type="entry name" value="NTF2-like"/>
    <property type="match status" value="1"/>
</dbReference>
<dbReference type="eggNOG" id="COG3631">
    <property type="taxonomic scope" value="Bacteria"/>
</dbReference>
<dbReference type="InterPro" id="IPR037401">
    <property type="entry name" value="SnoaL-like"/>
</dbReference>
<dbReference type="Proteomes" id="UP000002949">
    <property type="component" value="Unassembled WGS sequence"/>
</dbReference>
<gene>
    <name evidence="2" type="ORF">MEA186_27355</name>
</gene>